<protein>
    <submittedName>
        <fullName evidence="2">GNAT family N-acetyltransferase</fullName>
        <ecNumber evidence="2">2.3.-.-</ecNumber>
    </submittedName>
</protein>
<dbReference type="Gene3D" id="3.40.630.30">
    <property type="match status" value="1"/>
</dbReference>
<dbReference type="InterPro" id="IPR051908">
    <property type="entry name" value="Ribosomal_N-acetyltransferase"/>
</dbReference>
<reference evidence="3" key="1">
    <citation type="journal article" date="2019" name="Int. J. Syst. Evol. Microbiol.">
        <title>The Global Catalogue of Microorganisms (GCM) 10K type strain sequencing project: providing services to taxonomists for standard genome sequencing and annotation.</title>
        <authorList>
            <consortium name="The Broad Institute Genomics Platform"/>
            <consortium name="The Broad Institute Genome Sequencing Center for Infectious Disease"/>
            <person name="Wu L."/>
            <person name="Ma J."/>
        </authorList>
    </citation>
    <scope>NUCLEOTIDE SEQUENCE [LARGE SCALE GENOMIC DNA]</scope>
    <source>
        <strain evidence="3">IBRC-M 10906</strain>
    </source>
</reference>
<dbReference type="EC" id="2.3.-.-" evidence="2"/>
<dbReference type="PANTHER" id="PTHR43441:SF10">
    <property type="entry name" value="ACETYLTRANSFERASE"/>
    <property type="match status" value="1"/>
</dbReference>
<dbReference type="EMBL" id="JBHUOF010000034">
    <property type="protein sequence ID" value="MFD2801787.1"/>
    <property type="molecule type" value="Genomic_DNA"/>
</dbReference>
<accession>A0ABW5WF91</accession>
<keyword evidence="3" id="KW-1185">Reference proteome</keyword>
<dbReference type="InterPro" id="IPR000182">
    <property type="entry name" value="GNAT_dom"/>
</dbReference>
<dbReference type="InterPro" id="IPR016181">
    <property type="entry name" value="Acyl_CoA_acyltransferase"/>
</dbReference>
<evidence type="ECO:0000259" key="1">
    <source>
        <dbReference type="PROSITE" id="PS51186"/>
    </source>
</evidence>
<dbReference type="RefSeq" id="WP_377392955.1">
    <property type="nucleotide sequence ID" value="NZ_JBHSAN010000035.1"/>
</dbReference>
<organism evidence="2 3">
    <name type="scientific">Prauserella oleivorans</name>
    <dbReference type="NCBI Taxonomy" id="1478153"/>
    <lineage>
        <taxon>Bacteria</taxon>
        <taxon>Bacillati</taxon>
        <taxon>Actinomycetota</taxon>
        <taxon>Actinomycetes</taxon>
        <taxon>Pseudonocardiales</taxon>
        <taxon>Pseudonocardiaceae</taxon>
        <taxon>Prauserella</taxon>
    </lineage>
</organism>
<dbReference type="PROSITE" id="PS51186">
    <property type="entry name" value="GNAT"/>
    <property type="match status" value="1"/>
</dbReference>
<evidence type="ECO:0000313" key="3">
    <source>
        <dbReference type="Proteomes" id="UP001597478"/>
    </source>
</evidence>
<sequence length="175" mass="18949">MEPVELNTGVYQLRQFRADDRVDDRPALVEAFADPLHQRFVPGITVDTPEAAEKYLAHRASGWARGERCSWAVASAATGALLGEVGLKALDLHDGRAEAAVWVHPMARGRGVAVTALSAALRFGFGTLGLRSVDYLHEPGNHPSAAVARRCGFTYRGADRNGVDVRWTRNRGSAT</sequence>
<gene>
    <name evidence="2" type="ORF">ACFS2C_20560</name>
</gene>
<keyword evidence="2" id="KW-0012">Acyltransferase</keyword>
<proteinExistence type="predicted"/>
<keyword evidence="2" id="KW-0808">Transferase</keyword>
<dbReference type="GO" id="GO:0016746">
    <property type="term" value="F:acyltransferase activity"/>
    <property type="evidence" value="ECO:0007669"/>
    <property type="project" value="UniProtKB-KW"/>
</dbReference>
<comment type="caution">
    <text evidence="2">The sequence shown here is derived from an EMBL/GenBank/DDBJ whole genome shotgun (WGS) entry which is preliminary data.</text>
</comment>
<dbReference type="SUPFAM" id="SSF55729">
    <property type="entry name" value="Acyl-CoA N-acyltransferases (Nat)"/>
    <property type="match status" value="1"/>
</dbReference>
<dbReference type="Pfam" id="PF13302">
    <property type="entry name" value="Acetyltransf_3"/>
    <property type="match status" value="1"/>
</dbReference>
<name>A0ABW5WF91_9PSEU</name>
<dbReference type="PANTHER" id="PTHR43441">
    <property type="entry name" value="RIBOSOMAL-PROTEIN-SERINE ACETYLTRANSFERASE"/>
    <property type="match status" value="1"/>
</dbReference>
<dbReference type="Proteomes" id="UP001597478">
    <property type="component" value="Unassembled WGS sequence"/>
</dbReference>
<feature type="domain" description="N-acetyltransferase" evidence="1">
    <location>
        <begin position="11"/>
        <end position="172"/>
    </location>
</feature>
<evidence type="ECO:0000313" key="2">
    <source>
        <dbReference type="EMBL" id="MFD2801787.1"/>
    </source>
</evidence>